<protein>
    <submittedName>
        <fullName evidence="1">Uncharacterized protein</fullName>
    </submittedName>
</protein>
<dbReference type="Proteomes" id="UP000280960">
    <property type="component" value="Chromosome"/>
</dbReference>
<reference evidence="1 2" key="1">
    <citation type="submission" date="2018-10" db="EMBL/GenBank/DDBJ databases">
        <authorList>
            <person name="Zhang X."/>
        </authorList>
    </citation>
    <scope>NUCLEOTIDE SEQUENCE [LARGE SCALE GENOMIC DNA]</scope>
    <source>
        <strain evidence="1 2">SK-G1</strain>
    </source>
</reference>
<dbReference type="RefSeq" id="WP_122014708.1">
    <property type="nucleotide sequence ID" value="NZ_CP033169.1"/>
</dbReference>
<sequence>MLQIFKIHNKKEEEQVMDYLNSLAKKCYDTELKRVLSKLENDLQKTIYLDWWYGGSLWKWDEEQKEHVRADRYKHVNEHDWKMATSYIMETVSNGMG</sequence>
<name>A0A3G2R688_9FIRM</name>
<dbReference type="AlphaFoldDB" id="A0A3G2R688"/>
<evidence type="ECO:0000313" key="2">
    <source>
        <dbReference type="Proteomes" id="UP000280960"/>
    </source>
</evidence>
<keyword evidence="2" id="KW-1185">Reference proteome</keyword>
<dbReference type="EMBL" id="CP033169">
    <property type="protein sequence ID" value="AYO30618.1"/>
    <property type="molecule type" value="Genomic_DNA"/>
</dbReference>
<proteinExistence type="predicted"/>
<gene>
    <name evidence="1" type="ORF">D2962_08270</name>
</gene>
<organism evidence="1 2">
    <name type="scientific">Biomaibacter acetigenes</name>
    <dbReference type="NCBI Taxonomy" id="2316383"/>
    <lineage>
        <taxon>Bacteria</taxon>
        <taxon>Bacillati</taxon>
        <taxon>Bacillota</taxon>
        <taxon>Clostridia</taxon>
        <taxon>Thermosediminibacterales</taxon>
        <taxon>Tepidanaerobacteraceae</taxon>
        <taxon>Biomaibacter</taxon>
    </lineage>
</organism>
<dbReference type="KEGG" id="bacg:D2962_08270"/>
<evidence type="ECO:0000313" key="1">
    <source>
        <dbReference type="EMBL" id="AYO30618.1"/>
    </source>
</evidence>
<accession>A0A3G2R688</accession>